<feature type="chain" id="PRO_5045674344" evidence="6">
    <location>
        <begin position="20"/>
        <end position="154"/>
    </location>
</feature>
<comment type="subcellular location">
    <subcellularLocation>
        <location evidence="1">Cell outer membrane</location>
        <topology evidence="1">Lipid-anchor</topology>
    </subcellularLocation>
</comment>
<evidence type="ECO:0000256" key="5">
    <source>
        <dbReference type="ARBA" id="ARBA00023288"/>
    </source>
</evidence>
<keyword evidence="9" id="KW-1185">Reference proteome</keyword>
<feature type="domain" description="Glycine zipper 2TM" evidence="7">
    <location>
        <begin position="61"/>
        <end position="102"/>
    </location>
</feature>
<dbReference type="EMBL" id="BAABDG010000002">
    <property type="protein sequence ID" value="GAA3892180.1"/>
    <property type="molecule type" value="Genomic_DNA"/>
</dbReference>
<proteinExistence type="predicted"/>
<dbReference type="InterPro" id="IPR008816">
    <property type="entry name" value="Gly_zipper_2TM_dom"/>
</dbReference>
<evidence type="ECO:0000256" key="6">
    <source>
        <dbReference type="SAM" id="SignalP"/>
    </source>
</evidence>
<keyword evidence="5" id="KW-0449">Lipoprotein</keyword>
<name>A0ABP7KZU0_9GAMM</name>
<dbReference type="Pfam" id="PF05433">
    <property type="entry name" value="Rick_17kDa_Anti"/>
    <property type="match status" value="1"/>
</dbReference>
<feature type="signal peptide" evidence="6">
    <location>
        <begin position="1"/>
        <end position="19"/>
    </location>
</feature>
<evidence type="ECO:0000256" key="4">
    <source>
        <dbReference type="ARBA" id="ARBA00023139"/>
    </source>
</evidence>
<accession>A0ABP7KZU0</accession>
<dbReference type="RefSeq" id="WP_279024221.1">
    <property type="nucleotide sequence ID" value="NZ_BAABDG010000002.1"/>
</dbReference>
<keyword evidence="3" id="KW-0472">Membrane</keyword>
<dbReference type="Proteomes" id="UP001499994">
    <property type="component" value="Unassembled WGS sequence"/>
</dbReference>
<sequence length="154" mass="15408">MIKRLIVVAIAAVTLAGCANESMSGDVYSSSQAKQIQTVTYGTLVSVRPVKIQGDESSNTIGAVGGAVLGGLLGNTIGGGTGRTLATAAGAVAGGVAGNSVGELAGRTSGYELEIKTDNKENIVVVQKAGNTKFSPGQRVRMARSGNTLTVSPL</sequence>
<dbReference type="InterPro" id="IPR051407">
    <property type="entry name" value="Bact_OM_lipoprot/Surf_antigen"/>
</dbReference>
<gene>
    <name evidence="8" type="ORF">GCM10022405_17020</name>
</gene>
<evidence type="ECO:0000313" key="9">
    <source>
        <dbReference type="Proteomes" id="UP001499994"/>
    </source>
</evidence>
<evidence type="ECO:0000256" key="1">
    <source>
        <dbReference type="ARBA" id="ARBA00004459"/>
    </source>
</evidence>
<evidence type="ECO:0000256" key="3">
    <source>
        <dbReference type="ARBA" id="ARBA00023136"/>
    </source>
</evidence>
<dbReference type="PANTHER" id="PTHR35603">
    <property type="match status" value="1"/>
</dbReference>
<evidence type="ECO:0000313" key="8">
    <source>
        <dbReference type="EMBL" id="GAA3892180.1"/>
    </source>
</evidence>
<evidence type="ECO:0000256" key="2">
    <source>
        <dbReference type="ARBA" id="ARBA00022729"/>
    </source>
</evidence>
<dbReference type="PROSITE" id="PS51257">
    <property type="entry name" value="PROKAR_LIPOPROTEIN"/>
    <property type="match status" value="1"/>
</dbReference>
<organism evidence="8 9">
    <name type="scientific">Gibbsiella dentisursi</name>
    <dbReference type="NCBI Taxonomy" id="796890"/>
    <lineage>
        <taxon>Bacteria</taxon>
        <taxon>Pseudomonadati</taxon>
        <taxon>Pseudomonadota</taxon>
        <taxon>Gammaproteobacteria</taxon>
        <taxon>Enterobacterales</taxon>
        <taxon>Yersiniaceae</taxon>
        <taxon>Gibbsiella</taxon>
    </lineage>
</organism>
<keyword evidence="2 6" id="KW-0732">Signal</keyword>
<dbReference type="PANTHER" id="PTHR35603:SF1">
    <property type="entry name" value="OUTER MEMBRANE LIPOPROTEIN SLYB"/>
    <property type="match status" value="1"/>
</dbReference>
<comment type="caution">
    <text evidence="8">The sequence shown here is derived from an EMBL/GenBank/DDBJ whole genome shotgun (WGS) entry which is preliminary data.</text>
</comment>
<evidence type="ECO:0000259" key="7">
    <source>
        <dbReference type="Pfam" id="PF05433"/>
    </source>
</evidence>
<keyword evidence="4" id="KW-0564">Palmitate</keyword>
<protein>
    <submittedName>
        <fullName evidence="8">Glycine zipper 2TM domain-containing protein</fullName>
    </submittedName>
</protein>
<reference evidence="9" key="1">
    <citation type="journal article" date="2019" name="Int. J. Syst. Evol. Microbiol.">
        <title>The Global Catalogue of Microorganisms (GCM) 10K type strain sequencing project: providing services to taxonomists for standard genome sequencing and annotation.</title>
        <authorList>
            <consortium name="The Broad Institute Genomics Platform"/>
            <consortium name="The Broad Institute Genome Sequencing Center for Infectious Disease"/>
            <person name="Wu L."/>
            <person name="Ma J."/>
        </authorList>
    </citation>
    <scope>NUCLEOTIDE SEQUENCE [LARGE SCALE GENOMIC DNA]</scope>
    <source>
        <strain evidence="9">JCM 17201</strain>
    </source>
</reference>